<comment type="caution">
    <text evidence="2">The sequence shown here is derived from an EMBL/GenBank/DDBJ whole genome shotgun (WGS) entry which is preliminary data.</text>
</comment>
<reference evidence="2 3" key="1">
    <citation type="submission" date="2022-10" db="EMBL/GenBank/DDBJ databases">
        <title>Roseococcus glaciei nov., sp. nov., isolated from glacier.</title>
        <authorList>
            <person name="Liu Q."/>
            <person name="Xin Y.-H."/>
        </authorList>
    </citation>
    <scope>NUCLEOTIDE SEQUENCE [LARGE SCALE GENOMIC DNA]</scope>
    <source>
        <strain evidence="2 3">MDT2-1-1</strain>
    </source>
</reference>
<feature type="compositionally biased region" description="Basic and acidic residues" evidence="1">
    <location>
        <begin position="671"/>
        <end position="681"/>
    </location>
</feature>
<name>A0ABT3P3Y4_9PROT</name>
<keyword evidence="3" id="KW-1185">Reference proteome</keyword>
<organism evidence="2 3">
    <name type="scientific">Sabulicella glaciei</name>
    <dbReference type="NCBI Taxonomy" id="2984948"/>
    <lineage>
        <taxon>Bacteria</taxon>
        <taxon>Pseudomonadati</taxon>
        <taxon>Pseudomonadota</taxon>
        <taxon>Alphaproteobacteria</taxon>
        <taxon>Acetobacterales</taxon>
        <taxon>Acetobacteraceae</taxon>
        <taxon>Sabulicella</taxon>
    </lineage>
</organism>
<accession>A0ABT3P3Y4</accession>
<dbReference type="RefSeq" id="WP_301592742.1">
    <property type="nucleotide sequence ID" value="NZ_JAPFQI010000041.1"/>
</dbReference>
<protein>
    <recommendedName>
        <fullName evidence="4">Large polyvalent protein-associated domain-containing protein</fullName>
    </recommendedName>
</protein>
<evidence type="ECO:0000256" key="1">
    <source>
        <dbReference type="SAM" id="MobiDB-lite"/>
    </source>
</evidence>
<feature type="region of interest" description="Disordered" evidence="1">
    <location>
        <begin position="671"/>
        <end position="699"/>
    </location>
</feature>
<feature type="region of interest" description="Disordered" evidence="1">
    <location>
        <begin position="593"/>
        <end position="634"/>
    </location>
</feature>
<feature type="region of interest" description="Disordered" evidence="1">
    <location>
        <begin position="1004"/>
        <end position="1029"/>
    </location>
</feature>
<dbReference type="Proteomes" id="UP001526430">
    <property type="component" value="Unassembled WGS sequence"/>
</dbReference>
<evidence type="ECO:0000313" key="3">
    <source>
        <dbReference type="Proteomes" id="UP001526430"/>
    </source>
</evidence>
<sequence length="1029" mass="112630">MIIDKSTVEKGGLVGHGEYLDHGSKSEGFHQVQDPDGLMVMAPTSVEFVARVLTEGKALGAETDVGAISLAISPGEGEMLGNRDWTEVIHIALEVHGWDDSPRNAKLHDKERPVSKVTGLAALPQHMHLDVAGYEPVTGLRRSLYKFNERGEMAARCIENFLGHRHVLGNHAQANERELRRLAEIRTEFDRPLSYDPAATAAGIREEAARQLRDAGHDPSDDPDKLMAAWTKHCSPRQLRTDPARKAQVEGINMDRIAAALLRAWSEMQGVGYLFPNRCRAYGLELTRDKHGRVLALDGEGKDHSLEACLNHAKRSGLDQKKPVDVPALLAALSKVRLPSLPEARRKAIPETRKAYTTERSTLGKRLGRAKLRKDQAAVTAIQAEIEALDRRSLPLFTSPGMKPPAGAEELRMGNIHVGSNLPEGLLVRGEGPVDCDRAVEAFVPRMTSKTLVIDIRGGRRDVHLELTRSAMKRGLKVEGGYETQTPGFEMLPAPKAKPVPAVLEKPIVVEQPKPQARDEDIIVQLPPKVRPDPARSPIGENSIVVRGDGAPMGDQLPMAARSIPRAEEEGKAREVKTTDAFTAFILKRNDDLKEREARRQARAAAAEAPQPVSPPKPPAIAAQREAALPEPAPATVPSVGLPCTAVSSAAASIAAPKAEVEPAAILARKDAKAEAPKTEISKAAPPKAPDPSAYAKQRGQHERVIQFVDHLIATKCEPKLEALKKAVLPLHDISLGGRSIKRLAEDMEKKEREKPRDPELTEEEYKENIQEAVASRFIKELMRPTSPRATEVIGDKILPQFEAVLRTGEALLDALSETQRESRGSGGFTEKQFAVMKEIFDSGCAVAKQIDIPAWMDAVSTVLKERKKDEPPAQFSQPLDIAGLAFALEFNLNRRRLDRRNDEKPFPFTDEELERLHRQPHRAPAVTETAVVAPEDPELVRQRETLLLTMEGLSDLTPESCGNMTSQSCGDVPLYQGVDGTLYGANGVWKPEPATVAPALVQQPAGAKEVRGDTRPAARRTHLQQGTR</sequence>
<gene>
    <name evidence="2" type="ORF">OF850_23145</name>
</gene>
<dbReference type="EMBL" id="JAPFQI010000041">
    <property type="protein sequence ID" value="MCW8088479.1"/>
    <property type="molecule type" value="Genomic_DNA"/>
</dbReference>
<evidence type="ECO:0008006" key="4">
    <source>
        <dbReference type="Google" id="ProtNLM"/>
    </source>
</evidence>
<feature type="region of interest" description="Disordered" evidence="1">
    <location>
        <begin position="528"/>
        <end position="554"/>
    </location>
</feature>
<proteinExistence type="predicted"/>
<evidence type="ECO:0000313" key="2">
    <source>
        <dbReference type="EMBL" id="MCW8088479.1"/>
    </source>
</evidence>
<feature type="compositionally biased region" description="Low complexity" evidence="1">
    <location>
        <begin position="683"/>
        <end position="697"/>
    </location>
</feature>